<dbReference type="OrthoDB" id="210127at2157"/>
<evidence type="ECO:0000313" key="2">
    <source>
        <dbReference type="Proteomes" id="UP000509626"/>
    </source>
</evidence>
<dbReference type="Pfam" id="PF26422">
    <property type="entry name" value="Halo_JAB_MPN"/>
    <property type="match status" value="1"/>
</dbReference>
<protein>
    <submittedName>
        <fullName evidence="1">Uncharacterized protein</fullName>
    </submittedName>
</protein>
<sequence>MVLLTRGLLTVLLERASAEDPEPVNVLLDTTPAGELGGDTGGADPETPVLTHFYLPEAGGSVRAVFGMDLGTPTGRARFVSHTDGDPALTEADDLAGAVLVAVPPYEEGDVYAYDRRGRGVDLAIVDAEPPEERLGEP</sequence>
<dbReference type="GeneID" id="56039289"/>
<proteinExistence type="predicted"/>
<gene>
    <name evidence="1" type="ORF">HUG12_17480</name>
</gene>
<dbReference type="InterPro" id="IPR058877">
    <property type="entry name" value="JAB/MPN_dom-containing"/>
</dbReference>
<accession>A0A7D5QME1</accession>
<name>A0A7D5QME1_9EURY</name>
<dbReference type="AlphaFoldDB" id="A0A7D5QME1"/>
<keyword evidence="2" id="KW-1185">Reference proteome</keyword>
<evidence type="ECO:0000313" key="1">
    <source>
        <dbReference type="EMBL" id="QLG63425.1"/>
    </source>
</evidence>
<dbReference type="KEGG" id="halu:HUG12_17480"/>
<dbReference type="EMBL" id="CP058579">
    <property type="protein sequence ID" value="QLG63425.1"/>
    <property type="molecule type" value="Genomic_DNA"/>
</dbReference>
<organism evidence="1 2">
    <name type="scientific">Halorarum salinum</name>
    <dbReference type="NCBI Taxonomy" id="2743089"/>
    <lineage>
        <taxon>Archaea</taxon>
        <taxon>Methanobacteriati</taxon>
        <taxon>Methanobacteriota</taxon>
        <taxon>Stenosarchaea group</taxon>
        <taxon>Halobacteria</taxon>
        <taxon>Halobacteriales</taxon>
        <taxon>Haloferacaceae</taxon>
        <taxon>Halorarum</taxon>
    </lineage>
</organism>
<dbReference type="Proteomes" id="UP000509626">
    <property type="component" value="Chromosome"/>
</dbReference>
<dbReference type="RefSeq" id="WP_179270009.1">
    <property type="nucleotide sequence ID" value="NZ_CP058579.1"/>
</dbReference>
<reference evidence="1 2" key="1">
    <citation type="submission" date="2020-06" db="EMBL/GenBank/DDBJ databases">
        <title>NJ-3-1, isolated from saline soil.</title>
        <authorList>
            <person name="Cui H.L."/>
            <person name="Shi X."/>
        </authorList>
    </citation>
    <scope>NUCLEOTIDE SEQUENCE [LARGE SCALE GENOMIC DNA]</scope>
    <source>
        <strain evidence="1 2">NJ-3-1</strain>
    </source>
</reference>